<dbReference type="EMBL" id="BAUL01000093">
    <property type="protein sequence ID" value="GAD94518.1"/>
    <property type="molecule type" value="Genomic_DNA"/>
</dbReference>
<dbReference type="OrthoDB" id="416741at2759"/>
<keyword evidence="9" id="KW-0067">ATP-binding</keyword>
<dbReference type="InterPro" id="IPR000999">
    <property type="entry name" value="RNase_III_dom"/>
</dbReference>
<evidence type="ECO:0008006" key="22">
    <source>
        <dbReference type="Google" id="ProtNLM"/>
    </source>
</evidence>
<evidence type="ECO:0000259" key="16">
    <source>
        <dbReference type="PROSITE" id="PS50142"/>
    </source>
</evidence>
<evidence type="ECO:0000256" key="10">
    <source>
        <dbReference type="ARBA" id="ARBA00022842"/>
    </source>
</evidence>
<evidence type="ECO:0000256" key="7">
    <source>
        <dbReference type="ARBA" id="ARBA00022801"/>
    </source>
</evidence>
<evidence type="ECO:0000256" key="14">
    <source>
        <dbReference type="ARBA" id="ARBA00025403"/>
    </source>
</evidence>
<dbReference type="Gene3D" id="3.30.160.380">
    <property type="entry name" value="Dicer dimerisation domain"/>
    <property type="match status" value="1"/>
</dbReference>
<dbReference type="FunFam" id="1.10.1520.10:FF:000032">
    <property type="entry name" value="Dicer-like protein 2"/>
    <property type="match status" value="1"/>
</dbReference>
<reference evidence="21" key="1">
    <citation type="journal article" date="2014" name="Genome Announc.">
        <title>Draft genome sequence of the formaldehyde-resistant fungus Byssochlamys spectabilis No. 5 (anamorph Paecilomyces variotii No. 5) (NBRC109023).</title>
        <authorList>
            <person name="Oka T."/>
            <person name="Ekino K."/>
            <person name="Fukuda K."/>
            <person name="Nomura Y."/>
        </authorList>
    </citation>
    <scope>NUCLEOTIDE SEQUENCE [LARGE SCALE GENOMIC DNA]</scope>
    <source>
        <strain evidence="21">No. 5 / NBRC 109023</strain>
    </source>
</reference>
<keyword evidence="21" id="KW-1185">Reference proteome</keyword>
<keyword evidence="12" id="KW-0051">Antiviral defense</keyword>
<evidence type="ECO:0000256" key="11">
    <source>
        <dbReference type="ARBA" id="ARBA00022884"/>
    </source>
</evidence>
<dbReference type="InterPro" id="IPR027417">
    <property type="entry name" value="P-loop_NTPase"/>
</dbReference>
<feature type="domain" description="RNase III" evidence="16">
    <location>
        <begin position="1016"/>
        <end position="1197"/>
    </location>
</feature>
<dbReference type="eggNOG" id="KOG0701">
    <property type="taxonomic scope" value="Eukaryota"/>
</dbReference>
<evidence type="ECO:0000256" key="8">
    <source>
        <dbReference type="ARBA" id="ARBA00022806"/>
    </source>
</evidence>
<evidence type="ECO:0000313" key="21">
    <source>
        <dbReference type="Proteomes" id="UP000018001"/>
    </source>
</evidence>
<dbReference type="SUPFAM" id="SSF52540">
    <property type="entry name" value="P-loop containing nucleoside triphosphate hydrolases"/>
    <property type="match status" value="1"/>
</dbReference>
<evidence type="ECO:0000256" key="3">
    <source>
        <dbReference type="ARBA" id="ARBA00022721"/>
    </source>
</evidence>
<dbReference type="SMART" id="SM00490">
    <property type="entry name" value="HELICc"/>
    <property type="match status" value="1"/>
</dbReference>
<dbReference type="SUPFAM" id="SSF69065">
    <property type="entry name" value="RNase III domain-like"/>
    <property type="match status" value="2"/>
</dbReference>
<keyword evidence="11 15" id="KW-0694">RNA-binding</keyword>
<keyword evidence="3" id="KW-0930">Antiviral protein</keyword>
<dbReference type="PROSITE" id="PS51327">
    <property type="entry name" value="DICER_DSRBF"/>
    <property type="match status" value="1"/>
</dbReference>
<evidence type="ECO:0000259" key="17">
    <source>
        <dbReference type="PROSITE" id="PS51192"/>
    </source>
</evidence>
<comment type="caution">
    <text evidence="20">The sequence shown here is derived from an EMBL/GenBank/DDBJ whole genome shotgun (WGS) entry which is preliminary data.</text>
</comment>
<dbReference type="PROSITE" id="PS00517">
    <property type="entry name" value="RNASE_3_1"/>
    <property type="match status" value="1"/>
</dbReference>
<proteinExistence type="inferred from homology"/>
<evidence type="ECO:0000256" key="4">
    <source>
        <dbReference type="ARBA" id="ARBA00022723"/>
    </source>
</evidence>
<dbReference type="InterPro" id="IPR036389">
    <property type="entry name" value="RNase_III_sf"/>
</dbReference>
<dbReference type="Pfam" id="PF00271">
    <property type="entry name" value="Helicase_C"/>
    <property type="match status" value="1"/>
</dbReference>
<dbReference type="PROSITE" id="PS51192">
    <property type="entry name" value="HELICASE_ATP_BIND_1"/>
    <property type="match status" value="1"/>
</dbReference>
<evidence type="ECO:0000313" key="20">
    <source>
        <dbReference type="EMBL" id="GAD94518.1"/>
    </source>
</evidence>
<dbReference type="GO" id="GO:0005524">
    <property type="term" value="F:ATP binding"/>
    <property type="evidence" value="ECO:0007669"/>
    <property type="project" value="UniProtKB-KW"/>
</dbReference>
<evidence type="ECO:0000256" key="9">
    <source>
        <dbReference type="ARBA" id="ARBA00022840"/>
    </source>
</evidence>
<dbReference type="InterPro" id="IPR001650">
    <property type="entry name" value="Helicase_C-like"/>
</dbReference>
<keyword evidence="10" id="KW-0460">Magnesium</keyword>
<dbReference type="InterPro" id="IPR014001">
    <property type="entry name" value="Helicase_ATP-bd"/>
</dbReference>
<name>V5FR99_BYSSN</name>
<dbReference type="GO" id="GO:0005737">
    <property type="term" value="C:cytoplasm"/>
    <property type="evidence" value="ECO:0007669"/>
    <property type="project" value="TreeGrafter"/>
</dbReference>
<dbReference type="GO" id="GO:0050688">
    <property type="term" value="P:regulation of defense response to virus"/>
    <property type="evidence" value="ECO:0007669"/>
    <property type="project" value="UniProtKB-KW"/>
</dbReference>
<keyword evidence="7" id="KW-0378">Hydrolase</keyword>
<evidence type="ECO:0000259" key="18">
    <source>
        <dbReference type="PROSITE" id="PS51194"/>
    </source>
</evidence>
<dbReference type="PROSITE" id="PS50142">
    <property type="entry name" value="RNASE_3_2"/>
    <property type="match status" value="2"/>
</dbReference>
<feature type="domain" description="Dicer dsRNA-binding fold" evidence="19">
    <location>
        <begin position="461"/>
        <end position="556"/>
    </location>
</feature>
<dbReference type="GO" id="GO:0030422">
    <property type="term" value="P:siRNA processing"/>
    <property type="evidence" value="ECO:0007669"/>
    <property type="project" value="TreeGrafter"/>
</dbReference>
<dbReference type="CDD" id="cd00593">
    <property type="entry name" value="RIBOc"/>
    <property type="match status" value="2"/>
</dbReference>
<keyword evidence="13" id="KW-0464">Manganese</keyword>
<keyword evidence="5" id="KW-0677">Repeat</keyword>
<dbReference type="GO" id="GO:0004525">
    <property type="term" value="F:ribonuclease III activity"/>
    <property type="evidence" value="ECO:0007669"/>
    <property type="project" value="InterPro"/>
</dbReference>
<dbReference type="GO" id="GO:0005634">
    <property type="term" value="C:nucleus"/>
    <property type="evidence" value="ECO:0007669"/>
    <property type="project" value="TreeGrafter"/>
</dbReference>
<sequence>MDHWSDQKIWDKVLLNIRIVVSTPQVLLDARSRGFVHFSRIALLVFDEAHHCADSHPMNNIMQKFYHPFKESGDIHELPSVMALTASPLMKLDLQKNLNAVVRSPTIHREELLQYVHQPILMTVTYQTDGLHHSPLLLSLESLVAKALTNIENDPEIRRLRDADDLESMNWLSKLLLSEKKTPCQKELDRFLGSSSTIHDELGPWAADLLIRACIERFLSRASSGSEDYALVDWESDEKRYITSLLSQINLIGARQWCSTPDILSEKANLLVQTLAEEYSPGYRVIVFAKERNKVVMLAHLLSVHPLMDKIVPGYFIGNSNHASRKSKLSEFFDIRDQKNAIDDLRRGKKNVLVATTVLEEGIDVSACNLVICYDNPSDLKGFVQRRGRARMRGSKFVMFIDKDDPNAKKRLVAMEYEMKKLYSDNKHRLEEIQHREMIQERGYEVFTVPSTGARLDYDNARPYLEHFCSTVSYSYSDNRPDFIMHQYFGDSGLMKATAILPGFLDPSLREICGQRSWMTERNAKREAAFQAYLALYQAGLVNDNLMPKHCEKRADLSGSIDSRPSTVQGVSCSNPWVDIGRLWTAPASPAIFETEIIFSPAEFGVPSLVLLTPACLPVIPSFKLYWNKNVTLTVSLKSRLSSFPSESIPYAIDATYQLLHSAFPSRVDTSRTDFLALFVPDIPSLGHSIGTWLTSVQGIVSAEDVRMSDPDDFRGLGIARDNDRYGRPFVIEEVLWKVPTICEGDDFRDNETRDDGEEQPLMHIQGTALPKRTDFLHLIPSNNETPLHHTSKHCALAQSCSVDRLPVAYARAALFIPSVIHEIGVGLLAQKLSCTLLASVGFNDLSLVMAAICASAAREQIDYQRLEFLGDNVLKFTTAVQIMAANQLWHEGLLSCQKDKLVSNAPLSRAALDTGLHEYIITTPFTGNKWRPTYISDIIKPATETEVPKERELSTKVLADVVEALIGAAFVDGGVAKAIQCLRLFLPHFEWWPMGDRINQLYDAVPEESKPFAHLSQVEQLIGYTFTKRTLLVEALTHPCSRDDYMSYQRLEFLGDSVLDHIVTRMLFTSGEIPHAKMHLMRTALVNADFLAFLCLDSSLNQTRMEITNPDTYNKSIEETVCKAYLWQFMRHSASSEIKTAQQTTTTRFTELRQQIYDALYNADAYPWALLSRLGADKFFSDLIESILGAIFIDSHGSVDACNQFLEKIGLLRYMQRILNQEIDCLHPKERVGHVAQSLRVSYDTKKEIISDHDDEKIYKWLCSVTVGDEVIVELTDGVNPIEVETRAAAAVVDILKARYT</sequence>
<comment type="similarity">
    <text evidence="15">Belongs to the helicase family. Dicer subfamily.</text>
</comment>
<dbReference type="HOGENOM" id="CLU_000907_4_6_1"/>
<protein>
    <recommendedName>
        <fullName evidence="22">Dicer-like protein 2</fullName>
    </recommendedName>
</protein>
<dbReference type="Pfam" id="PF00636">
    <property type="entry name" value="Ribonuclease_3"/>
    <property type="match status" value="2"/>
</dbReference>
<dbReference type="GO" id="GO:0003723">
    <property type="term" value="F:RNA binding"/>
    <property type="evidence" value="ECO:0007669"/>
    <property type="project" value="UniProtKB-UniRule"/>
</dbReference>
<keyword evidence="8" id="KW-0347">Helicase</keyword>
<dbReference type="PANTHER" id="PTHR14950">
    <property type="entry name" value="DICER-RELATED"/>
    <property type="match status" value="1"/>
</dbReference>
<dbReference type="PANTHER" id="PTHR14950:SF37">
    <property type="entry name" value="ENDORIBONUCLEASE DICER"/>
    <property type="match status" value="1"/>
</dbReference>
<evidence type="ECO:0000256" key="13">
    <source>
        <dbReference type="ARBA" id="ARBA00023211"/>
    </source>
</evidence>
<dbReference type="Gene3D" id="3.40.50.300">
    <property type="entry name" value="P-loop containing nucleotide triphosphate hydrolases"/>
    <property type="match status" value="2"/>
</dbReference>
<feature type="domain" description="Helicase C-terminal" evidence="18">
    <location>
        <begin position="270"/>
        <end position="457"/>
    </location>
</feature>
<evidence type="ECO:0000256" key="5">
    <source>
        <dbReference type="ARBA" id="ARBA00022737"/>
    </source>
</evidence>
<dbReference type="Proteomes" id="UP000018001">
    <property type="component" value="Unassembled WGS sequence"/>
</dbReference>
<accession>V5FR99</accession>
<dbReference type="GO" id="GO:0046872">
    <property type="term" value="F:metal ion binding"/>
    <property type="evidence" value="ECO:0007669"/>
    <property type="project" value="UniProtKB-KW"/>
</dbReference>
<feature type="domain" description="Helicase ATP-binding" evidence="17">
    <location>
        <begin position="1"/>
        <end position="106"/>
    </location>
</feature>
<evidence type="ECO:0000256" key="1">
    <source>
        <dbReference type="ARBA" id="ARBA00001936"/>
    </source>
</evidence>
<dbReference type="InParanoid" id="V5FR99"/>
<dbReference type="PROSITE" id="PS51194">
    <property type="entry name" value="HELICASE_CTER"/>
    <property type="match status" value="1"/>
</dbReference>
<comment type="cofactor">
    <cofactor evidence="2">
        <name>Mg(2+)</name>
        <dbReference type="ChEBI" id="CHEBI:18420"/>
    </cofactor>
</comment>
<dbReference type="GO" id="GO:0004386">
    <property type="term" value="F:helicase activity"/>
    <property type="evidence" value="ECO:0007669"/>
    <property type="project" value="UniProtKB-KW"/>
</dbReference>
<feature type="domain" description="RNase III" evidence="16">
    <location>
        <begin position="843"/>
        <end position="975"/>
    </location>
</feature>
<comment type="function">
    <text evidence="14">Dicer-like endonuclease involved in cleaving double-stranded RNA in the RNA interference (RNAi) pathway. Produces 21 to 25 bp dsRNAs (siRNAs) which target the selective destruction of homologous RNAs leading to sequence-specific suppression of gene expression, called post-transcriptional gene silencing (PTGS). Part of a broad host defense response against viral infection and transposons.</text>
</comment>
<keyword evidence="4" id="KW-0479">Metal-binding</keyword>
<dbReference type="GO" id="GO:0051607">
    <property type="term" value="P:defense response to virus"/>
    <property type="evidence" value="ECO:0007669"/>
    <property type="project" value="UniProtKB-KW"/>
</dbReference>
<evidence type="ECO:0000259" key="19">
    <source>
        <dbReference type="PROSITE" id="PS51327"/>
    </source>
</evidence>
<evidence type="ECO:0000256" key="12">
    <source>
        <dbReference type="ARBA" id="ARBA00023118"/>
    </source>
</evidence>
<organism evidence="20 21">
    <name type="scientific">Byssochlamys spectabilis (strain No. 5 / NBRC 109023)</name>
    <name type="common">Paecilomyces variotii</name>
    <dbReference type="NCBI Taxonomy" id="1356009"/>
    <lineage>
        <taxon>Eukaryota</taxon>
        <taxon>Fungi</taxon>
        <taxon>Dikarya</taxon>
        <taxon>Ascomycota</taxon>
        <taxon>Pezizomycotina</taxon>
        <taxon>Eurotiomycetes</taxon>
        <taxon>Eurotiomycetidae</taxon>
        <taxon>Eurotiales</taxon>
        <taxon>Thermoascaceae</taxon>
        <taxon>Paecilomyces</taxon>
    </lineage>
</organism>
<dbReference type="InterPro" id="IPR038248">
    <property type="entry name" value="Dicer_dimer_sf"/>
</dbReference>
<dbReference type="Pfam" id="PF03368">
    <property type="entry name" value="Dicer_dimer"/>
    <property type="match status" value="1"/>
</dbReference>
<evidence type="ECO:0000256" key="2">
    <source>
        <dbReference type="ARBA" id="ARBA00001946"/>
    </source>
</evidence>
<dbReference type="InterPro" id="IPR005034">
    <property type="entry name" value="Dicer_dimerisation"/>
</dbReference>
<gene>
    <name evidence="20" type="ORF">PVAR5_3144</name>
</gene>
<comment type="cofactor">
    <cofactor evidence="1">
        <name>Mn(2+)</name>
        <dbReference type="ChEBI" id="CHEBI:29035"/>
    </cofactor>
</comment>
<dbReference type="SMART" id="SM00535">
    <property type="entry name" value="RIBOc"/>
    <property type="match status" value="2"/>
</dbReference>
<evidence type="ECO:0000256" key="6">
    <source>
        <dbReference type="ARBA" id="ARBA00022741"/>
    </source>
</evidence>
<evidence type="ECO:0000256" key="15">
    <source>
        <dbReference type="PROSITE-ProRule" id="PRU00657"/>
    </source>
</evidence>
<dbReference type="Gene3D" id="1.10.1520.10">
    <property type="entry name" value="Ribonuclease III domain"/>
    <property type="match status" value="2"/>
</dbReference>
<keyword evidence="6" id="KW-0547">Nucleotide-binding</keyword>